<feature type="region of interest" description="Disordered" evidence="2">
    <location>
        <begin position="807"/>
        <end position="918"/>
    </location>
</feature>
<feature type="compositionally biased region" description="Basic and acidic residues" evidence="2">
    <location>
        <begin position="895"/>
        <end position="916"/>
    </location>
</feature>
<feature type="compositionally biased region" description="Basic and acidic residues" evidence="2">
    <location>
        <begin position="367"/>
        <end position="392"/>
    </location>
</feature>
<feature type="compositionally biased region" description="Polar residues" evidence="2">
    <location>
        <begin position="37"/>
        <end position="53"/>
    </location>
</feature>
<feature type="region of interest" description="Disordered" evidence="2">
    <location>
        <begin position="290"/>
        <end position="313"/>
    </location>
</feature>
<feature type="compositionally biased region" description="Basic and acidic residues" evidence="2">
    <location>
        <begin position="699"/>
        <end position="710"/>
    </location>
</feature>
<dbReference type="OrthoDB" id="2121618at2759"/>
<feature type="compositionally biased region" description="Basic residues" evidence="2">
    <location>
        <begin position="812"/>
        <end position="845"/>
    </location>
</feature>
<sequence length="1370" mass="158304">MWKYRLKNLRESLSSFRSTIPYLPPIRTSGEEDDPSTLPSSRLSVSTARGTQLRSPGSERVYLPISGTATLHPKLLTATDVRERDYEIPQFCYGCRKFMEITHASHSSNRVYVHYDEHLHNSQSEERRKLDAPLSVLDMSRAVNTVEFPDRGEFCHGCDVSDVPHLHLVESNYHTGEVILVTPDTEKMSTSKDGDEGYRDDDSSGHPSNDAPTHLEDLLRNPQIEDISEMIKKLQAPEEPLHPATTARQKPPRIPQCVLDMLRNGSVEFRKKMIEALQQYFPEYFQARATTDPSSSSGLGTIRSEAWEEEQERQRIRNQLLEERKRLRADEKEQRKIEEMERRKKLYKAPKPFQLKAAENKATVAKDPFKVDRKKDLPKSKPFEVKKSDKPVTKVVNIKQERSTWKEPKKFELKDEKQEPTKADWQPPPRPERLRPITPPPPPPPPPPKKETKKVVEKTIEKEAKIAPKQLSPIPESSKRPEKKIKELPETKMILEKKQNKLKKEEKLEKPIKAKKPKPERTSEERPLKKPVKEEPPSRKEPKKSKSPEVKRGPPKQVMKPEKESRPIEPPTPKLEKSPKAEKLPKQKPEKLSPVIVSKKNREKTVKFTTLMKELKIKRSKKPESKRKEEPIRFEEQMQRFEEEFKEPPIIPEIPVEPHVEKEPTPSPPPPPEPVRVPTPTPPPPREPSPKPSPTPITKSREVDPKPVERKKSKSRRYRLGRKQPPHKRKTKKSVTAEVTAPPEKDLTPEREPAPEPALAPEPEPQISLPEEEPAATPVISPPEPVKTSTHFADTFSLFHLIEALIPENIAKKPKTPKLPRPALKKSTPKKLKKVVTKPRQKTNFKRLPVKERREPSPELPVPQWPEPVQPSEPEEKPKPEVVTELPKLSFEVGPKPEVEEKPKELPPAPEIKRQESIIWRKRPEYRPKKFKPPLSSMKQVKPLSPEPEDTTLDYLAKYCIISKSRLPFYQRIFNNHLRGMGISVVDDYRSTSFTQEKLKASDTMTSSKIKRSDSESVKSEASSYVSSSNDGTANSSIDDAMQSTFAHEQTIQEEDEYISAMDIHEEEIRTNDGAEGKGDNRKEALSDDSDEEETGEFAADDYRKRLAFEIDQKSQSAEMLKEHLHNLLENKNQMVASIARKEFQEIFQPDWNPESFDLRSKQKKKTDKKKNRKKTKKEGDLSNENEDYITERSPTTLMRDGVKSRDQTQPMKIEEVVDKVKPDAWIVEQLAESHWKMLSVIPEVSELNTEISRTEEKIKQADTHLTELKEEQKIVEDMARKFLEKESDHRAPEKKKFRRRQSVLYQRLNPSKVISIVLRRKHLSYFCTQEYETNLTEFEKLLQQVNGNLLTEKECQFIFHVSMKAKKEK</sequence>
<gene>
    <name evidence="3" type="ORF">HOLleu_40101</name>
</gene>
<feature type="compositionally biased region" description="Basic and acidic residues" evidence="2">
    <location>
        <begin position="330"/>
        <end position="342"/>
    </location>
</feature>
<feature type="compositionally biased region" description="Pro residues" evidence="2">
    <location>
        <begin position="665"/>
        <end position="695"/>
    </location>
</feature>
<feature type="region of interest" description="Disordered" evidence="2">
    <location>
        <begin position="1069"/>
        <end position="1099"/>
    </location>
</feature>
<feature type="coiled-coil region" evidence="1">
    <location>
        <begin position="1245"/>
        <end position="1272"/>
    </location>
</feature>
<feature type="region of interest" description="Disordered" evidence="2">
    <location>
        <begin position="182"/>
        <end position="215"/>
    </location>
</feature>
<feature type="region of interest" description="Disordered" evidence="2">
    <location>
        <begin position="1153"/>
        <end position="1187"/>
    </location>
</feature>
<feature type="compositionally biased region" description="Basic and acidic residues" evidence="2">
    <location>
        <begin position="743"/>
        <end position="754"/>
    </location>
</feature>
<feature type="compositionally biased region" description="Pro residues" evidence="2">
    <location>
        <begin position="437"/>
        <end position="447"/>
    </location>
</feature>
<feature type="compositionally biased region" description="Basic and acidic residues" evidence="2">
    <location>
        <begin position="574"/>
        <end position="591"/>
    </location>
</feature>
<feature type="compositionally biased region" description="Basic and acidic residues" evidence="2">
    <location>
        <begin position="448"/>
        <end position="466"/>
    </location>
</feature>
<name>A0A9Q1BAB1_HOLLE</name>
<feature type="region of interest" description="Disordered" evidence="2">
    <location>
        <begin position="998"/>
        <end position="1038"/>
    </location>
</feature>
<feature type="compositionally biased region" description="Polar residues" evidence="2">
    <location>
        <begin position="290"/>
        <end position="299"/>
    </location>
</feature>
<feature type="compositionally biased region" description="Basic and acidic residues" evidence="2">
    <location>
        <begin position="477"/>
        <end position="552"/>
    </location>
</feature>
<feature type="compositionally biased region" description="Pro residues" evidence="2">
    <location>
        <begin position="755"/>
        <end position="764"/>
    </location>
</feature>
<feature type="compositionally biased region" description="Basic residues" evidence="2">
    <location>
        <begin position="711"/>
        <end position="733"/>
    </location>
</feature>
<keyword evidence="4" id="KW-1185">Reference proteome</keyword>
<feature type="compositionally biased region" description="Basic and acidic residues" evidence="2">
    <location>
        <begin position="1069"/>
        <end position="1086"/>
    </location>
</feature>
<evidence type="ECO:0000313" key="3">
    <source>
        <dbReference type="EMBL" id="KAJ8020496.1"/>
    </source>
</evidence>
<feature type="region of interest" description="Disordered" evidence="2">
    <location>
        <begin position="24"/>
        <end position="53"/>
    </location>
</feature>
<feature type="compositionally biased region" description="Basic residues" evidence="2">
    <location>
        <begin position="1162"/>
        <end position="1177"/>
    </location>
</feature>
<comment type="caution">
    <text evidence="3">The sequence shown here is derived from an EMBL/GenBank/DDBJ whole genome shotgun (WGS) entry which is preliminary data.</text>
</comment>
<proteinExistence type="predicted"/>
<organism evidence="3 4">
    <name type="scientific">Holothuria leucospilota</name>
    <name type="common">Black long sea cucumber</name>
    <name type="synonym">Mertensiothuria leucospilota</name>
    <dbReference type="NCBI Taxonomy" id="206669"/>
    <lineage>
        <taxon>Eukaryota</taxon>
        <taxon>Metazoa</taxon>
        <taxon>Echinodermata</taxon>
        <taxon>Eleutherozoa</taxon>
        <taxon>Echinozoa</taxon>
        <taxon>Holothuroidea</taxon>
        <taxon>Aspidochirotacea</taxon>
        <taxon>Aspidochirotida</taxon>
        <taxon>Holothuriidae</taxon>
        <taxon>Holothuria</taxon>
    </lineage>
</organism>
<accession>A0A9Q1BAB1</accession>
<evidence type="ECO:0000313" key="4">
    <source>
        <dbReference type="Proteomes" id="UP001152320"/>
    </source>
</evidence>
<dbReference type="EMBL" id="JAIZAY010000022">
    <property type="protein sequence ID" value="KAJ8020496.1"/>
    <property type="molecule type" value="Genomic_DNA"/>
</dbReference>
<feature type="compositionally biased region" description="Acidic residues" evidence="2">
    <location>
        <begin position="1087"/>
        <end position="1099"/>
    </location>
</feature>
<feature type="compositionally biased region" description="Basic and acidic residues" evidence="2">
    <location>
        <begin position="613"/>
        <end position="647"/>
    </location>
</feature>
<evidence type="ECO:0000256" key="1">
    <source>
        <dbReference type="SAM" id="Coils"/>
    </source>
</evidence>
<feature type="compositionally biased region" description="Low complexity" evidence="2">
    <location>
        <begin position="883"/>
        <end position="894"/>
    </location>
</feature>
<feature type="compositionally biased region" description="Basic and acidic residues" evidence="2">
    <location>
        <begin position="399"/>
        <end position="422"/>
    </location>
</feature>
<feature type="compositionally biased region" description="Low complexity" evidence="2">
    <location>
        <begin position="1020"/>
        <end position="1029"/>
    </location>
</feature>
<protein>
    <submittedName>
        <fullName evidence="3">Uncharacterized protein</fullName>
    </submittedName>
</protein>
<dbReference type="Proteomes" id="UP001152320">
    <property type="component" value="Chromosome 22"/>
</dbReference>
<feature type="region of interest" description="Disordered" evidence="2">
    <location>
        <begin position="330"/>
        <end position="789"/>
    </location>
</feature>
<feature type="compositionally biased region" description="Basic and acidic residues" evidence="2">
    <location>
        <begin position="184"/>
        <end position="204"/>
    </location>
</feature>
<reference evidence="3" key="1">
    <citation type="submission" date="2021-10" db="EMBL/GenBank/DDBJ databases">
        <title>Tropical sea cucumber genome reveals ecological adaptation and Cuvierian tubules defense mechanism.</title>
        <authorList>
            <person name="Chen T."/>
        </authorList>
    </citation>
    <scope>NUCLEOTIDE SEQUENCE</scope>
    <source>
        <strain evidence="3">Nanhai2018</strain>
        <tissue evidence="3">Muscle</tissue>
    </source>
</reference>
<feature type="compositionally biased region" description="Pro residues" evidence="2">
    <location>
        <begin position="858"/>
        <end position="871"/>
    </location>
</feature>
<evidence type="ECO:0000256" key="2">
    <source>
        <dbReference type="SAM" id="MobiDB-lite"/>
    </source>
</evidence>
<keyword evidence="1" id="KW-0175">Coiled coil</keyword>